<sequence length="497" mass="53854">MDSFLAAAAQRTRDANLVDLSDMSMMAVLSARYQGATVQICGLQNGNKLNGMNGSIIDWHKPSGRWMIKCSATGECLRLRFENVRLPRAVGPALAFRIAEVPGKGLGCVADRDIATGERLLEEWPLLAVTPVSPSVGAAFAKLSSAERSQFMALAQDEQRFGTTKSVAGIFATNAIPSHAYAKGHLAVFPTVARFNHSCDPDAVFRYNHATGRLTVHACRPVAAGAELCVHYGFPAGCVQLEARRQRLLEAFGFECTCSACSMKGTALEANELRLGAIGDKTSWFGDLVGLVREWDTLISGEVGEVLSQLEKRRALMNDSTPGGFFHSAELFLQSGVEGCEAAALRLIELVRECPTATHANGMQVTQLSLQDEDSGESKVVPLSTALLEDKVRRYVDAARSWARKAMEATKQLRGPDSPAYKVWSRAMDGGCWRAVASMDDWPVRKEDGADCFLNFYELWTKAELGSPLPPNTAPAELLIVHALRSSPQEPGADCTV</sequence>
<dbReference type="InterPro" id="IPR001214">
    <property type="entry name" value="SET_dom"/>
</dbReference>
<dbReference type="PROSITE" id="PS50280">
    <property type="entry name" value="SET"/>
    <property type="match status" value="1"/>
</dbReference>
<dbReference type="PANTHER" id="PTHR47332">
    <property type="entry name" value="SET DOMAIN-CONTAINING PROTEIN 5"/>
    <property type="match status" value="1"/>
</dbReference>
<dbReference type="OrthoDB" id="265717at2759"/>
<name>A0A0M0K476_9EUKA</name>
<comment type="caution">
    <text evidence="2">The sequence shown here is derived from an EMBL/GenBank/DDBJ whole genome shotgun (WGS) entry which is preliminary data.</text>
</comment>
<dbReference type="InterPro" id="IPR053185">
    <property type="entry name" value="SET_domain_protein"/>
</dbReference>
<dbReference type="SUPFAM" id="SSF82199">
    <property type="entry name" value="SET domain"/>
    <property type="match status" value="1"/>
</dbReference>
<dbReference type="Pfam" id="PF00856">
    <property type="entry name" value="SET"/>
    <property type="match status" value="1"/>
</dbReference>
<dbReference type="InterPro" id="IPR046341">
    <property type="entry name" value="SET_dom_sf"/>
</dbReference>
<organism evidence="2 3">
    <name type="scientific">Chrysochromulina tobinii</name>
    <dbReference type="NCBI Taxonomy" id="1460289"/>
    <lineage>
        <taxon>Eukaryota</taxon>
        <taxon>Haptista</taxon>
        <taxon>Haptophyta</taxon>
        <taxon>Prymnesiophyceae</taxon>
        <taxon>Prymnesiales</taxon>
        <taxon>Chrysochromulinaceae</taxon>
        <taxon>Chrysochromulina</taxon>
    </lineage>
</organism>
<dbReference type="EMBL" id="JWZX01001527">
    <property type="protein sequence ID" value="KOO33407.1"/>
    <property type="molecule type" value="Genomic_DNA"/>
</dbReference>
<evidence type="ECO:0000259" key="1">
    <source>
        <dbReference type="PROSITE" id="PS50280"/>
    </source>
</evidence>
<dbReference type="Proteomes" id="UP000037460">
    <property type="component" value="Unassembled WGS sequence"/>
</dbReference>
<dbReference type="AlphaFoldDB" id="A0A0M0K476"/>
<protein>
    <submittedName>
        <fullName evidence="2">Set domain-containing protein 5</fullName>
    </submittedName>
</protein>
<proteinExistence type="predicted"/>
<keyword evidence="3" id="KW-1185">Reference proteome</keyword>
<dbReference type="Gene3D" id="2.170.270.10">
    <property type="entry name" value="SET domain"/>
    <property type="match status" value="1"/>
</dbReference>
<gene>
    <name evidence="2" type="ORF">Ctob_008772</name>
</gene>
<evidence type="ECO:0000313" key="3">
    <source>
        <dbReference type="Proteomes" id="UP000037460"/>
    </source>
</evidence>
<accession>A0A0M0K476</accession>
<evidence type="ECO:0000313" key="2">
    <source>
        <dbReference type="EMBL" id="KOO33407.1"/>
    </source>
</evidence>
<reference evidence="3" key="1">
    <citation type="journal article" date="2015" name="PLoS Genet.">
        <title>Genome Sequence and Transcriptome Analyses of Chrysochromulina tobin: Metabolic Tools for Enhanced Algal Fitness in the Prominent Order Prymnesiales (Haptophyceae).</title>
        <authorList>
            <person name="Hovde B.T."/>
            <person name="Deodato C.R."/>
            <person name="Hunsperger H.M."/>
            <person name="Ryken S.A."/>
            <person name="Yost W."/>
            <person name="Jha R.K."/>
            <person name="Patterson J."/>
            <person name="Monnat R.J. Jr."/>
            <person name="Barlow S.B."/>
            <person name="Starkenburg S.R."/>
            <person name="Cattolico R.A."/>
        </authorList>
    </citation>
    <scope>NUCLEOTIDE SEQUENCE</scope>
    <source>
        <strain evidence="3">CCMP291</strain>
    </source>
</reference>
<dbReference type="SMART" id="SM00317">
    <property type="entry name" value="SET"/>
    <property type="match status" value="1"/>
</dbReference>
<dbReference type="PANTHER" id="PTHR47332:SF4">
    <property type="entry name" value="SET DOMAIN-CONTAINING PROTEIN 5"/>
    <property type="match status" value="1"/>
</dbReference>
<feature type="domain" description="SET" evidence="1">
    <location>
        <begin position="94"/>
        <end position="233"/>
    </location>
</feature>
<dbReference type="CDD" id="cd20071">
    <property type="entry name" value="SET_SMYD"/>
    <property type="match status" value="1"/>
</dbReference>